<dbReference type="PANTHER" id="PTHR47178:SF6">
    <property type="entry name" value="FAD-BINDING DOMAIN-CONTAINING PROTEIN"/>
    <property type="match status" value="1"/>
</dbReference>
<evidence type="ECO:0000256" key="4">
    <source>
        <dbReference type="ARBA" id="ARBA00023033"/>
    </source>
</evidence>
<keyword evidence="1" id="KW-0285">Flavoprotein</keyword>
<organism evidence="6 7">
    <name type="scientific">Apophysomyces ossiformis</name>
    <dbReference type="NCBI Taxonomy" id="679940"/>
    <lineage>
        <taxon>Eukaryota</taxon>
        <taxon>Fungi</taxon>
        <taxon>Fungi incertae sedis</taxon>
        <taxon>Mucoromycota</taxon>
        <taxon>Mucoromycotina</taxon>
        <taxon>Mucoromycetes</taxon>
        <taxon>Mucorales</taxon>
        <taxon>Mucorineae</taxon>
        <taxon>Mucoraceae</taxon>
        <taxon>Apophysomyces</taxon>
    </lineage>
</organism>
<comment type="caution">
    <text evidence="6">The sequence shown here is derived from an EMBL/GenBank/DDBJ whole genome shotgun (WGS) entry which is preliminary data.</text>
</comment>
<keyword evidence="3" id="KW-0560">Oxidoreductase</keyword>
<dbReference type="Gene3D" id="3.50.50.60">
    <property type="entry name" value="FAD/NAD(P)-binding domain"/>
    <property type="match status" value="1"/>
</dbReference>
<dbReference type="Pfam" id="PF13450">
    <property type="entry name" value="NAD_binding_8"/>
    <property type="match status" value="1"/>
</dbReference>
<keyword evidence="2" id="KW-0274">FAD</keyword>
<dbReference type="Proteomes" id="UP000605846">
    <property type="component" value="Unassembled WGS sequence"/>
</dbReference>
<dbReference type="InterPro" id="IPR002938">
    <property type="entry name" value="FAD-bd"/>
</dbReference>
<dbReference type="GO" id="GO:0004497">
    <property type="term" value="F:monooxygenase activity"/>
    <property type="evidence" value="ECO:0007669"/>
    <property type="project" value="UniProtKB-KW"/>
</dbReference>
<keyword evidence="4" id="KW-0503">Monooxygenase</keyword>
<evidence type="ECO:0000256" key="2">
    <source>
        <dbReference type="ARBA" id="ARBA00022827"/>
    </source>
</evidence>
<evidence type="ECO:0000256" key="1">
    <source>
        <dbReference type="ARBA" id="ARBA00022630"/>
    </source>
</evidence>
<evidence type="ECO:0000313" key="6">
    <source>
        <dbReference type="EMBL" id="KAF7728999.1"/>
    </source>
</evidence>
<dbReference type="AlphaFoldDB" id="A0A8H7BRW2"/>
<proteinExistence type="predicted"/>
<evidence type="ECO:0000313" key="7">
    <source>
        <dbReference type="Proteomes" id="UP000605846"/>
    </source>
</evidence>
<name>A0A8H7BRW2_9FUNG</name>
<dbReference type="PRINTS" id="PR00420">
    <property type="entry name" value="RNGMNOXGNASE"/>
</dbReference>
<dbReference type="Pfam" id="PF01494">
    <property type="entry name" value="FAD_binding_3"/>
    <property type="match status" value="1"/>
</dbReference>
<reference evidence="6" key="1">
    <citation type="submission" date="2020-01" db="EMBL/GenBank/DDBJ databases">
        <title>Genome Sequencing of Three Apophysomyces-Like Fungal Strains Confirms a Novel Fungal Genus in the Mucoromycota with divergent Burkholderia-like Endosymbiotic Bacteria.</title>
        <authorList>
            <person name="Stajich J.E."/>
            <person name="Macias A.M."/>
            <person name="Carter-House D."/>
            <person name="Lovett B."/>
            <person name="Kasson L.R."/>
            <person name="Berry K."/>
            <person name="Grigoriev I."/>
            <person name="Chang Y."/>
            <person name="Spatafora J."/>
            <person name="Kasson M.T."/>
        </authorList>
    </citation>
    <scope>NUCLEOTIDE SEQUENCE</scope>
    <source>
        <strain evidence="6">NRRL A-21654</strain>
    </source>
</reference>
<feature type="domain" description="FAD-binding" evidence="5">
    <location>
        <begin position="120"/>
        <end position="373"/>
    </location>
</feature>
<dbReference type="PANTHER" id="PTHR47178">
    <property type="entry name" value="MONOOXYGENASE, FAD-BINDING"/>
    <property type="match status" value="1"/>
</dbReference>
<accession>A0A8H7BRW2</accession>
<protein>
    <recommendedName>
        <fullName evidence="5">FAD-binding domain-containing protein</fullName>
    </recommendedName>
</protein>
<dbReference type="InterPro" id="IPR036188">
    <property type="entry name" value="FAD/NAD-bd_sf"/>
</dbReference>
<gene>
    <name evidence="6" type="ORF">EC973_005030</name>
</gene>
<dbReference type="SUPFAM" id="SSF51905">
    <property type="entry name" value="FAD/NAD(P)-binding domain"/>
    <property type="match status" value="1"/>
</dbReference>
<evidence type="ECO:0000256" key="3">
    <source>
        <dbReference type="ARBA" id="ARBA00023002"/>
    </source>
</evidence>
<evidence type="ECO:0000259" key="5">
    <source>
        <dbReference type="Pfam" id="PF01494"/>
    </source>
</evidence>
<sequence>MALSKPVLIIGGGISGLALAQALKKQGIPYRIFERDAGPDHRSQGWSITLHFCLEPLKNSIDPILYETLPAKASVNPRDPQIEFALVDGQSLETLVRFDQQAQFVSYRINRVRFRQWLLTGIDMEWNKLFQSYDVNEHGVTVTFKDGTKVEGSLLVGADGVNSGVCRQLVGSEQFSNTTTLNPLRILGASRWVDKETYEIYRPFASTQILSHGRLENGEVVRLFITVNDISEDGERYEMLWALSRYDPKDLLPHENTSEGRLKQAKDWSNAFRGVLRQLIWDTPSDTLVTDLKIRERSPSEDIRSNSGDGRVTLVGDAAHTMTMSRGEGGNHAILDSTMLVAQLAEVNQGKKSLSDAVDTYLDEMIPRGSKAVLESHQAAEMGHEHPDRVVEMLKSRVKEYMLKVNNK</sequence>
<dbReference type="OrthoDB" id="655030at2759"/>
<dbReference type="EMBL" id="JABAYA010000029">
    <property type="protein sequence ID" value="KAF7728999.1"/>
    <property type="molecule type" value="Genomic_DNA"/>
</dbReference>
<keyword evidence="7" id="KW-1185">Reference proteome</keyword>
<dbReference type="GO" id="GO:0071949">
    <property type="term" value="F:FAD binding"/>
    <property type="evidence" value="ECO:0007669"/>
    <property type="project" value="InterPro"/>
</dbReference>